<proteinExistence type="predicted"/>
<feature type="transmembrane region" description="Helical" evidence="1">
    <location>
        <begin position="34"/>
        <end position="53"/>
    </location>
</feature>
<keyword evidence="1" id="KW-0812">Transmembrane</keyword>
<dbReference type="EMBL" id="BLIY01000003">
    <property type="protein sequence ID" value="GFE53093.1"/>
    <property type="molecule type" value="Genomic_DNA"/>
</dbReference>
<dbReference type="AlphaFoldDB" id="A0A9W5T8G1"/>
<keyword evidence="1" id="KW-0472">Membrane</keyword>
<name>A0A9W5T8G1_BABOV</name>
<dbReference type="Proteomes" id="UP001057455">
    <property type="component" value="Unassembled WGS sequence"/>
</dbReference>
<keyword evidence="3" id="KW-1185">Reference proteome</keyword>
<gene>
    <name evidence="2" type="ORF">BaOVIS_004970</name>
</gene>
<organism evidence="2 3">
    <name type="scientific">Babesia ovis</name>
    <dbReference type="NCBI Taxonomy" id="5869"/>
    <lineage>
        <taxon>Eukaryota</taxon>
        <taxon>Sar</taxon>
        <taxon>Alveolata</taxon>
        <taxon>Apicomplexa</taxon>
        <taxon>Aconoidasida</taxon>
        <taxon>Piroplasmida</taxon>
        <taxon>Babesiidae</taxon>
        <taxon>Babesia</taxon>
    </lineage>
</organism>
<sequence length="130" mass="15071">MEDWQKWTRRAANAAANKTPPKFLFFPNRTAGQTYFITVITGIAIMSLSFGLIKSAEDSQDEVSRTLQADTRIRKCDINNEHDAIFRRREEENRIRRRRQYLHINQKPAAAVLISDPDLRNNETSGHLDI</sequence>
<dbReference type="OrthoDB" id="363445at2759"/>
<evidence type="ECO:0000256" key="1">
    <source>
        <dbReference type="SAM" id="Phobius"/>
    </source>
</evidence>
<protein>
    <submittedName>
        <fullName evidence="2">Binding- -dependent transport systems inner membrane protein</fullName>
    </submittedName>
</protein>
<comment type="caution">
    <text evidence="2">The sequence shown here is derived from an EMBL/GenBank/DDBJ whole genome shotgun (WGS) entry which is preliminary data.</text>
</comment>
<reference evidence="2" key="1">
    <citation type="submission" date="2019-12" db="EMBL/GenBank/DDBJ databases">
        <title>Genome sequence of Babesia ovis.</title>
        <authorList>
            <person name="Yamagishi J."/>
            <person name="Sevinc F."/>
            <person name="Xuan X."/>
        </authorList>
    </citation>
    <scope>NUCLEOTIDE SEQUENCE</scope>
    <source>
        <strain evidence="2">Selcuk</strain>
    </source>
</reference>
<evidence type="ECO:0000313" key="3">
    <source>
        <dbReference type="Proteomes" id="UP001057455"/>
    </source>
</evidence>
<evidence type="ECO:0000313" key="2">
    <source>
        <dbReference type="EMBL" id="GFE53093.1"/>
    </source>
</evidence>
<keyword evidence="1" id="KW-1133">Transmembrane helix</keyword>
<accession>A0A9W5T8G1</accession>